<sequence>MLADIRTTLLRTVQEVDPTGLEAAFIQWLYPALPGLQAAQPTTFVVTDYHRVAQLGYWCSLPTADLQPHQLALEEGLRRVAGRSAVMLGGTPAGFATDVVALLGLALAARLVAADVGQAVTTWMASFVAAACQSLPAWKRCVVVSALHVLELPTTALPWPADPAQADLRVALWLAGSAPHPPDDDPSQALIALSTGTITDLEPEAPVAAMRLRTLDWLATAAPRLSLRQPTMEEVTKVLEAVPAGMRRWTWEKSPRTRNSTVQQWNVQNEYHVQNLLYFLLAPLFPDLEDEFYFNPIGQKNPRADLGIPCLRLVIEVKFIRSHVAFADFIEEVAADASLYFQSGSDYATRYQHLLLFFWDDSGRTQEHAALQRGVRQLPHVVGCVVMPRPGNLQP</sequence>
<gene>
    <name evidence="1" type="ORF">HHL22_22165</name>
</gene>
<comment type="caution">
    <text evidence="1">The sequence shown here is derived from an EMBL/GenBank/DDBJ whole genome shotgun (WGS) entry which is preliminary data.</text>
</comment>
<proteinExistence type="predicted"/>
<reference evidence="1 2" key="1">
    <citation type="submission" date="2020-04" db="EMBL/GenBank/DDBJ databases">
        <title>Hymenobacter polaris sp. nov., isolated from Arctic soil.</title>
        <authorList>
            <person name="Dahal R.H."/>
        </authorList>
    </citation>
    <scope>NUCLEOTIDE SEQUENCE [LARGE SCALE GENOMIC DNA]</scope>
    <source>
        <strain evidence="1 2">RP-2-7</strain>
    </source>
</reference>
<dbReference type="RefSeq" id="WP_169533621.1">
    <property type="nucleotide sequence ID" value="NZ_JABBGH010000004.1"/>
</dbReference>
<organism evidence="1 2">
    <name type="scientific">Hymenobacter polaris</name>
    <dbReference type="NCBI Taxonomy" id="2682546"/>
    <lineage>
        <taxon>Bacteria</taxon>
        <taxon>Pseudomonadati</taxon>
        <taxon>Bacteroidota</taxon>
        <taxon>Cytophagia</taxon>
        <taxon>Cytophagales</taxon>
        <taxon>Hymenobacteraceae</taxon>
        <taxon>Hymenobacter</taxon>
    </lineage>
</organism>
<evidence type="ECO:0000313" key="2">
    <source>
        <dbReference type="Proteomes" id="UP000559626"/>
    </source>
</evidence>
<evidence type="ECO:0000313" key="1">
    <source>
        <dbReference type="EMBL" id="NML67915.1"/>
    </source>
</evidence>
<accession>A0A7Y0AIG8</accession>
<name>A0A7Y0AIG8_9BACT</name>
<protein>
    <submittedName>
        <fullName evidence="1">Uncharacterized protein</fullName>
    </submittedName>
</protein>
<keyword evidence="2" id="KW-1185">Reference proteome</keyword>
<dbReference type="Proteomes" id="UP000559626">
    <property type="component" value="Unassembled WGS sequence"/>
</dbReference>
<dbReference type="AlphaFoldDB" id="A0A7Y0AIG8"/>
<dbReference type="Pfam" id="PF18742">
    <property type="entry name" value="DpnII-MboI"/>
    <property type="match status" value="1"/>
</dbReference>
<dbReference type="EMBL" id="JABBGH010000004">
    <property type="protein sequence ID" value="NML67915.1"/>
    <property type="molecule type" value="Genomic_DNA"/>
</dbReference>